<evidence type="ECO:0000256" key="1">
    <source>
        <dbReference type="ARBA" id="ARBA00022857"/>
    </source>
</evidence>
<proteinExistence type="predicted"/>
<dbReference type="OrthoDB" id="419598at2759"/>
<keyword evidence="5" id="KW-1185">Reference proteome</keyword>
<protein>
    <submittedName>
        <fullName evidence="4">NAD(P)-binding domain protein</fullName>
    </submittedName>
</protein>
<feature type="domain" description="NmrA-like" evidence="3">
    <location>
        <begin position="2"/>
        <end position="241"/>
    </location>
</feature>
<sequence length="307" mass="34082">MLVLIAGATGNIGLKLVDSLLRRGHSVRALARNPQRIPASTVAQLESVVQSTTYYDIAALDRACAGGVDAVVCAYSGIPELQLEGQLLLLRAAERSGIRRFLAASWNYDWSEMQLGQSESYDPYISFRRHVEMSSSMKPMYIFCGVLAEVFFSVPGHGDFSPRNHGVWDPESKSMEVWGSGSEKWQWTTEGDAAEFAAEIVTRDGAEDGGMWRVCSGSHSLTEIADVYEEVKGKSVGRRTMGSVEELRDEAHAARARGSLSNFWEYIGWIYQLYTVDGTWTLKTLDNEKLSVVTTSLEIFLRDNESI</sequence>
<evidence type="ECO:0000256" key="2">
    <source>
        <dbReference type="ARBA" id="ARBA00023002"/>
    </source>
</evidence>
<dbReference type="Gene3D" id="3.40.50.720">
    <property type="entry name" value="NAD(P)-binding Rossmann-like Domain"/>
    <property type="match status" value="1"/>
</dbReference>
<dbReference type="InterPro" id="IPR036291">
    <property type="entry name" value="NAD(P)-bd_dom_sf"/>
</dbReference>
<dbReference type="GO" id="GO:0016491">
    <property type="term" value="F:oxidoreductase activity"/>
    <property type="evidence" value="ECO:0007669"/>
    <property type="project" value="UniProtKB-KW"/>
</dbReference>
<dbReference type="InterPro" id="IPR008030">
    <property type="entry name" value="NmrA-like"/>
</dbReference>
<dbReference type="SUPFAM" id="SSF51735">
    <property type="entry name" value="NAD(P)-binding Rossmann-fold domains"/>
    <property type="match status" value="1"/>
</dbReference>
<accession>A0A168FZ93</accession>
<comment type="caution">
    <text evidence="4">The sequence shown here is derived from an EMBL/GenBank/DDBJ whole genome shotgun (WGS) entry which is preliminary data.</text>
</comment>
<reference evidence="4 5" key="1">
    <citation type="journal article" date="2016" name="Genome Biol. Evol.">
        <title>Divergent and convergent evolution of fungal pathogenicity.</title>
        <authorList>
            <person name="Shang Y."/>
            <person name="Xiao G."/>
            <person name="Zheng P."/>
            <person name="Cen K."/>
            <person name="Zhan S."/>
            <person name="Wang C."/>
        </authorList>
    </citation>
    <scope>NUCLEOTIDE SEQUENCE [LARGE SCALE GENOMIC DNA]</scope>
    <source>
        <strain evidence="4 5">RCEF 1005</strain>
    </source>
</reference>
<evidence type="ECO:0000259" key="3">
    <source>
        <dbReference type="Pfam" id="PF05368"/>
    </source>
</evidence>
<keyword evidence="1" id="KW-0521">NADP</keyword>
<evidence type="ECO:0000313" key="5">
    <source>
        <dbReference type="Proteomes" id="UP000076881"/>
    </source>
</evidence>
<dbReference type="PANTHER" id="PTHR47706:SF9">
    <property type="entry name" value="NMRA-LIKE DOMAIN-CONTAINING PROTEIN-RELATED"/>
    <property type="match status" value="1"/>
</dbReference>
<dbReference type="Pfam" id="PF05368">
    <property type="entry name" value="NmrA"/>
    <property type="match status" value="1"/>
</dbReference>
<name>A0A168FZ93_CORDF</name>
<dbReference type="STRING" id="1081108.A0A168FZ93"/>
<gene>
    <name evidence="4" type="ORF">LEL_07795</name>
</gene>
<organism evidence="4 5">
    <name type="scientific">Akanthomyces lecanii RCEF 1005</name>
    <dbReference type="NCBI Taxonomy" id="1081108"/>
    <lineage>
        <taxon>Eukaryota</taxon>
        <taxon>Fungi</taxon>
        <taxon>Dikarya</taxon>
        <taxon>Ascomycota</taxon>
        <taxon>Pezizomycotina</taxon>
        <taxon>Sordariomycetes</taxon>
        <taxon>Hypocreomycetidae</taxon>
        <taxon>Hypocreales</taxon>
        <taxon>Cordycipitaceae</taxon>
        <taxon>Akanthomyces</taxon>
        <taxon>Cordyceps confragosa</taxon>
    </lineage>
</organism>
<evidence type="ECO:0000313" key="4">
    <source>
        <dbReference type="EMBL" id="OAA75807.1"/>
    </source>
</evidence>
<dbReference type="EMBL" id="AZHF01000005">
    <property type="protein sequence ID" value="OAA75807.1"/>
    <property type="molecule type" value="Genomic_DNA"/>
</dbReference>
<dbReference type="AlphaFoldDB" id="A0A168FZ93"/>
<dbReference type="InterPro" id="IPR051609">
    <property type="entry name" value="NmrA/Isoflavone_reductase-like"/>
</dbReference>
<dbReference type="PANTHER" id="PTHR47706">
    <property type="entry name" value="NMRA-LIKE FAMILY PROTEIN"/>
    <property type="match status" value="1"/>
</dbReference>
<keyword evidence="2" id="KW-0560">Oxidoreductase</keyword>
<dbReference type="Proteomes" id="UP000076881">
    <property type="component" value="Unassembled WGS sequence"/>
</dbReference>